<dbReference type="Gene3D" id="3.40.50.620">
    <property type="entry name" value="HUPs"/>
    <property type="match status" value="1"/>
</dbReference>
<dbReference type="EC" id="6.3.2.1" evidence="3"/>
<sequence>MRVVRTVQACREYRETLRAEATRPPSVAVVMTMGALHAGHSSLIRSARASSTHLFVTLFVNPAQFGPQEDLKRYPRTEDDDLRRCAQLGVDCVFAPDRVEEMYPPSRLGRWPTTVEVTCGRATHHRGSEGASRPGFFVGVATVVCKLLHIVQPDVAWFGAKDAQQCCIVRRMVRDLNMSVEVREAPTVREPDGVALSSRNRYLTPAERACAPTIYEALRAGQEVWATRCAECARDGRGLRRSDLCVVLQVVAQRLRQQPALRVIYVSAADVDEWTDWGTILGEEDGLNAPVLTDRDEEIGEEVREVALCVAAWLGGARLIDNVRLMVPRAHPSEA</sequence>
<dbReference type="SUPFAM" id="SSF52374">
    <property type="entry name" value="Nucleotidylyl transferase"/>
    <property type="match status" value="1"/>
</dbReference>
<dbReference type="PANTHER" id="PTHR21299">
    <property type="entry name" value="CYTIDYLATE KINASE/PANTOATE-BETA-ALANINE LIGASE"/>
    <property type="match status" value="1"/>
</dbReference>
<gene>
    <name evidence="12" type="ORF">CDCA_CDCA19G4713</name>
</gene>
<dbReference type="NCBIfam" id="TIGR00018">
    <property type="entry name" value="panC"/>
    <property type="match status" value="1"/>
</dbReference>
<dbReference type="InterPro" id="IPR014729">
    <property type="entry name" value="Rossmann-like_a/b/a_fold"/>
</dbReference>
<reference evidence="12 13" key="1">
    <citation type="submission" date="2022-07" db="EMBL/GenBank/DDBJ databases">
        <title>Genome-wide signatures of adaptation to extreme environments.</title>
        <authorList>
            <person name="Cho C.H."/>
            <person name="Yoon H.S."/>
        </authorList>
    </citation>
    <scope>NUCLEOTIDE SEQUENCE [LARGE SCALE GENOMIC DNA]</scope>
    <source>
        <strain evidence="12 13">DBV 063 E5</strain>
    </source>
</reference>
<evidence type="ECO:0000256" key="3">
    <source>
        <dbReference type="ARBA" id="ARBA00012219"/>
    </source>
</evidence>
<evidence type="ECO:0000256" key="8">
    <source>
        <dbReference type="ARBA" id="ARBA00022840"/>
    </source>
</evidence>
<evidence type="ECO:0000256" key="11">
    <source>
        <dbReference type="ARBA" id="ARBA00048258"/>
    </source>
</evidence>
<keyword evidence="13" id="KW-1185">Reference proteome</keyword>
<evidence type="ECO:0000256" key="5">
    <source>
        <dbReference type="ARBA" id="ARBA00022598"/>
    </source>
</evidence>
<dbReference type="GO" id="GO:0004592">
    <property type="term" value="F:pantoate-beta-alanine ligase activity"/>
    <property type="evidence" value="ECO:0007669"/>
    <property type="project" value="UniProtKB-EC"/>
</dbReference>
<evidence type="ECO:0000313" key="12">
    <source>
        <dbReference type="EMBL" id="KAK4538688.1"/>
    </source>
</evidence>
<organism evidence="12 13">
    <name type="scientific">Cyanidium caldarium</name>
    <name type="common">Red alga</name>
    <dbReference type="NCBI Taxonomy" id="2771"/>
    <lineage>
        <taxon>Eukaryota</taxon>
        <taxon>Rhodophyta</taxon>
        <taxon>Bangiophyceae</taxon>
        <taxon>Cyanidiales</taxon>
        <taxon>Cyanidiaceae</taxon>
        <taxon>Cyanidium</taxon>
    </lineage>
</organism>
<proteinExistence type="inferred from homology"/>
<evidence type="ECO:0000313" key="13">
    <source>
        <dbReference type="Proteomes" id="UP001301350"/>
    </source>
</evidence>
<comment type="caution">
    <text evidence="12">The sequence shown here is derived from an EMBL/GenBank/DDBJ whole genome shotgun (WGS) entry which is preliminary data.</text>
</comment>
<dbReference type="HAMAP" id="MF_00158">
    <property type="entry name" value="PanC"/>
    <property type="match status" value="1"/>
</dbReference>
<evidence type="ECO:0000256" key="4">
    <source>
        <dbReference type="ARBA" id="ARBA00015647"/>
    </source>
</evidence>
<dbReference type="EMBL" id="JANCYW010000019">
    <property type="protein sequence ID" value="KAK4538688.1"/>
    <property type="molecule type" value="Genomic_DNA"/>
</dbReference>
<dbReference type="CDD" id="cd00560">
    <property type="entry name" value="PanC"/>
    <property type="match status" value="1"/>
</dbReference>
<keyword evidence="5" id="KW-0436">Ligase</keyword>
<comment type="similarity">
    <text evidence="2">Belongs to the pantothenate synthetase family.</text>
</comment>
<dbReference type="InterPro" id="IPR003721">
    <property type="entry name" value="Pantoate_ligase"/>
</dbReference>
<dbReference type="Gene3D" id="3.30.1300.10">
    <property type="entry name" value="Pantoate-beta-alanine ligase, C-terminal domain"/>
    <property type="match status" value="1"/>
</dbReference>
<evidence type="ECO:0000256" key="1">
    <source>
        <dbReference type="ARBA" id="ARBA00004990"/>
    </source>
</evidence>
<comment type="catalytic activity">
    <reaction evidence="11">
        <text>(R)-pantoate + beta-alanine + ATP = (R)-pantothenate + AMP + diphosphate + H(+)</text>
        <dbReference type="Rhea" id="RHEA:10912"/>
        <dbReference type="ChEBI" id="CHEBI:15378"/>
        <dbReference type="ChEBI" id="CHEBI:15980"/>
        <dbReference type="ChEBI" id="CHEBI:29032"/>
        <dbReference type="ChEBI" id="CHEBI:30616"/>
        <dbReference type="ChEBI" id="CHEBI:33019"/>
        <dbReference type="ChEBI" id="CHEBI:57966"/>
        <dbReference type="ChEBI" id="CHEBI:456215"/>
        <dbReference type="EC" id="6.3.2.1"/>
    </reaction>
</comment>
<protein>
    <recommendedName>
        <fullName evidence="4">Pantoate--beta-alanine ligase</fullName>
        <ecNumber evidence="3">6.3.2.1</ecNumber>
    </recommendedName>
    <alternativeName>
        <fullName evidence="10">Pantoate-activating enzyme</fullName>
    </alternativeName>
    <alternativeName>
        <fullName evidence="9">Pantothenate synthetase</fullName>
    </alternativeName>
</protein>
<evidence type="ECO:0000256" key="7">
    <source>
        <dbReference type="ARBA" id="ARBA00022741"/>
    </source>
</evidence>
<accession>A0AAV9J2W3</accession>
<evidence type="ECO:0000256" key="9">
    <source>
        <dbReference type="ARBA" id="ARBA00029902"/>
    </source>
</evidence>
<evidence type="ECO:0000256" key="10">
    <source>
        <dbReference type="ARBA" id="ARBA00032806"/>
    </source>
</evidence>
<dbReference type="GO" id="GO:0005524">
    <property type="term" value="F:ATP binding"/>
    <property type="evidence" value="ECO:0007669"/>
    <property type="project" value="UniProtKB-KW"/>
</dbReference>
<dbReference type="AlphaFoldDB" id="A0AAV9J2W3"/>
<dbReference type="InterPro" id="IPR042176">
    <property type="entry name" value="Pantoate_ligase_C"/>
</dbReference>
<keyword evidence="6" id="KW-0566">Pantothenate biosynthesis</keyword>
<comment type="pathway">
    <text evidence="1">Cofactor biosynthesis; (R)-pantothenate biosynthesis; (R)-pantothenate from (R)-pantoate and beta-alanine: step 1/1.</text>
</comment>
<dbReference type="Proteomes" id="UP001301350">
    <property type="component" value="Unassembled WGS sequence"/>
</dbReference>
<evidence type="ECO:0000256" key="2">
    <source>
        <dbReference type="ARBA" id="ARBA00009256"/>
    </source>
</evidence>
<dbReference type="Pfam" id="PF02569">
    <property type="entry name" value="Pantoate_ligase"/>
    <property type="match status" value="1"/>
</dbReference>
<keyword evidence="7" id="KW-0547">Nucleotide-binding</keyword>
<dbReference type="PANTHER" id="PTHR21299:SF1">
    <property type="entry name" value="PANTOATE--BETA-ALANINE LIGASE"/>
    <property type="match status" value="1"/>
</dbReference>
<dbReference type="GO" id="GO:0015940">
    <property type="term" value="P:pantothenate biosynthetic process"/>
    <property type="evidence" value="ECO:0007669"/>
    <property type="project" value="UniProtKB-KW"/>
</dbReference>
<evidence type="ECO:0000256" key="6">
    <source>
        <dbReference type="ARBA" id="ARBA00022655"/>
    </source>
</evidence>
<keyword evidence="8" id="KW-0067">ATP-binding</keyword>
<name>A0AAV9J2W3_CYACA</name>